<organism evidence="2 3">
    <name type="scientific">Trypanosoma vivax (strain Y486)</name>
    <dbReference type="NCBI Taxonomy" id="1055687"/>
    <lineage>
        <taxon>Eukaryota</taxon>
        <taxon>Discoba</taxon>
        <taxon>Euglenozoa</taxon>
        <taxon>Kinetoplastea</taxon>
        <taxon>Metakinetoplastina</taxon>
        <taxon>Trypanosomatida</taxon>
        <taxon>Trypanosomatidae</taxon>
        <taxon>Trypanosoma</taxon>
        <taxon>Duttonella</taxon>
    </lineage>
</organism>
<proteinExistence type="predicted"/>
<accession>F9WUY8</accession>
<dbReference type="VEuPathDB" id="TriTrypDB:TvY486_0042930"/>
<name>F9WUY8_TRYVY</name>
<gene>
    <name evidence="2" type="ORF">TvY486_0042930</name>
</gene>
<protein>
    <submittedName>
        <fullName evidence="2">Uncharacterized protein</fullName>
    </submittedName>
</protein>
<evidence type="ECO:0000256" key="1">
    <source>
        <dbReference type="SAM" id="Phobius"/>
    </source>
</evidence>
<reference evidence="2 3" key="1">
    <citation type="journal article" date="2012" name="Proc. Natl. Acad. Sci. U.S.A.">
        <title>Antigenic diversity is generated by distinct evolutionary mechanisms in African trypanosome species.</title>
        <authorList>
            <person name="Jackson A.P."/>
            <person name="Berry A."/>
            <person name="Aslett M."/>
            <person name="Allison H.C."/>
            <person name="Burton P."/>
            <person name="Vavrova-Anderson J."/>
            <person name="Brown R."/>
            <person name="Browne H."/>
            <person name="Corton N."/>
            <person name="Hauser H."/>
            <person name="Gamble J."/>
            <person name="Gilderthorp R."/>
            <person name="Marcello L."/>
            <person name="McQuillan J."/>
            <person name="Otto T.D."/>
            <person name="Quail M.A."/>
            <person name="Sanders M.J."/>
            <person name="van Tonder A."/>
            <person name="Ginger M.L."/>
            <person name="Field M.C."/>
            <person name="Barry J.D."/>
            <person name="Hertz-Fowler C."/>
            <person name="Berriman M."/>
        </authorList>
    </citation>
    <scope>NUCLEOTIDE SEQUENCE</scope>
    <source>
        <strain evidence="2 3">Y486</strain>
    </source>
</reference>
<evidence type="ECO:0000313" key="2">
    <source>
        <dbReference type="EMBL" id="CCD21388.1"/>
    </source>
</evidence>
<keyword evidence="3" id="KW-1185">Reference proteome</keyword>
<feature type="transmembrane region" description="Helical" evidence="1">
    <location>
        <begin position="153"/>
        <end position="181"/>
    </location>
</feature>
<keyword evidence="1" id="KW-0472">Membrane</keyword>
<evidence type="ECO:0000313" key="3">
    <source>
        <dbReference type="Proteomes" id="UP000009027"/>
    </source>
</evidence>
<keyword evidence="1" id="KW-1133">Transmembrane helix</keyword>
<sequence>MAIVGKQTRFAAKASNHFGHVGDRRFHVRMWRALLARGSHCISQGEARALSLALGSFAEPMPENLHIGIGNAAAMNIMMKGGANCDALVRVPSLIEKVLKGQGVQTSWCCIASAGNAADRIWRGNRLRKVDAASGRQMRMGARKARCKTLSRFALSLFLPFKHCLSVMNLFFFFFLCFMAFSY</sequence>
<dbReference type="AlphaFoldDB" id="F9WUY8"/>
<dbReference type="Proteomes" id="UP000009027">
    <property type="component" value="Unassembled WGS sequence"/>
</dbReference>
<keyword evidence="1" id="KW-0812">Transmembrane</keyword>
<dbReference type="EMBL" id="CAEX01007622">
    <property type="protein sequence ID" value="CCD21388.1"/>
    <property type="molecule type" value="Genomic_DNA"/>
</dbReference>